<dbReference type="CDD" id="cd07814">
    <property type="entry name" value="SRPBCC_CalC_Aha1-like"/>
    <property type="match status" value="1"/>
</dbReference>
<dbReference type="OrthoDB" id="3334241at2"/>
<dbReference type="EMBL" id="QUMQ01000001">
    <property type="protein sequence ID" value="REF96089.1"/>
    <property type="molecule type" value="Genomic_DNA"/>
</dbReference>
<keyword evidence="2" id="KW-1185">Reference proteome</keyword>
<dbReference type="Gene3D" id="3.30.530.20">
    <property type="match status" value="1"/>
</dbReference>
<name>A0A3D9ZGW2_9ACTN</name>
<dbReference type="InterPro" id="IPR023393">
    <property type="entry name" value="START-like_dom_sf"/>
</dbReference>
<dbReference type="AlphaFoldDB" id="A0A3D9ZGW2"/>
<evidence type="ECO:0000313" key="1">
    <source>
        <dbReference type="EMBL" id="REF96089.1"/>
    </source>
</evidence>
<dbReference type="Proteomes" id="UP000256913">
    <property type="component" value="Unassembled WGS sequence"/>
</dbReference>
<gene>
    <name evidence="1" type="ORF">DFJ67_2057</name>
</gene>
<dbReference type="RefSeq" id="WP_116067668.1">
    <property type="nucleotide sequence ID" value="NZ_BONB01000013.1"/>
</dbReference>
<dbReference type="SUPFAM" id="SSF55961">
    <property type="entry name" value="Bet v1-like"/>
    <property type="match status" value="1"/>
</dbReference>
<accession>A0A3D9ZGW2</accession>
<protein>
    <submittedName>
        <fullName evidence="1">Uncharacterized protein YndB with AHSA1/START domain</fullName>
    </submittedName>
</protein>
<sequence length="199" mass="22051">MKPFRVETTVDAPQALVWRHFTEAELIGQWFGWDYPGLADEIRMIFLDDARLSPPDRIALGEDHLITLTADSPTSTTVRIESPGEPSGEYDAIEEGWRQFLEQLRFLLARGQGARRTLFFQGSVLPALRTDAGRVWHASPHLRMTVDGSGHLVALATLAPVNSTEPTDATLVVSTYGLDDAAYAAVEEAWADRWKSVTA</sequence>
<proteinExistence type="predicted"/>
<reference evidence="1 2" key="1">
    <citation type="submission" date="2018-08" db="EMBL/GenBank/DDBJ databases">
        <title>Sequencing the genomes of 1000 actinobacteria strains.</title>
        <authorList>
            <person name="Klenk H.-P."/>
        </authorList>
    </citation>
    <scope>NUCLEOTIDE SEQUENCE [LARGE SCALE GENOMIC DNA]</scope>
    <source>
        <strain evidence="1 2">DSM 44099</strain>
    </source>
</reference>
<evidence type="ECO:0000313" key="2">
    <source>
        <dbReference type="Proteomes" id="UP000256913"/>
    </source>
</evidence>
<comment type="caution">
    <text evidence="1">The sequence shown here is derived from an EMBL/GenBank/DDBJ whole genome shotgun (WGS) entry which is preliminary data.</text>
</comment>
<organism evidence="1 2">
    <name type="scientific">Asanoa ferruginea</name>
    <dbReference type="NCBI Taxonomy" id="53367"/>
    <lineage>
        <taxon>Bacteria</taxon>
        <taxon>Bacillati</taxon>
        <taxon>Actinomycetota</taxon>
        <taxon>Actinomycetes</taxon>
        <taxon>Micromonosporales</taxon>
        <taxon>Micromonosporaceae</taxon>
        <taxon>Asanoa</taxon>
    </lineage>
</organism>